<organism evidence="3">
    <name type="scientific">Brachypodium distachyon</name>
    <name type="common">Purple false brome</name>
    <name type="synonym">Trachynia distachya</name>
    <dbReference type="NCBI Taxonomy" id="15368"/>
    <lineage>
        <taxon>Eukaryota</taxon>
        <taxon>Viridiplantae</taxon>
        <taxon>Streptophyta</taxon>
        <taxon>Embryophyta</taxon>
        <taxon>Tracheophyta</taxon>
        <taxon>Spermatophyta</taxon>
        <taxon>Magnoliopsida</taxon>
        <taxon>Liliopsida</taxon>
        <taxon>Poales</taxon>
        <taxon>Poaceae</taxon>
        <taxon>BOP clade</taxon>
        <taxon>Pooideae</taxon>
        <taxon>Stipodae</taxon>
        <taxon>Brachypodieae</taxon>
        <taxon>Brachypodium</taxon>
    </lineage>
</organism>
<reference evidence="3 4" key="1">
    <citation type="journal article" date="2010" name="Nature">
        <title>Genome sequencing and analysis of the model grass Brachypodium distachyon.</title>
        <authorList>
            <consortium name="International Brachypodium Initiative"/>
        </authorList>
    </citation>
    <scope>NUCLEOTIDE SEQUENCE [LARGE SCALE GENOMIC DNA]</scope>
    <source>
        <strain evidence="3 4">Bd21</strain>
    </source>
</reference>
<keyword evidence="2" id="KW-0472">Membrane</keyword>
<dbReference type="HOGENOM" id="CLU_059090_2_0_1"/>
<dbReference type="Proteomes" id="UP000008810">
    <property type="component" value="Chromosome 2"/>
</dbReference>
<evidence type="ECO:0000313" key="4">
    <source>
        <dbReference type="EnsemblPlants" id="KQK04800"/>
    </source>
</evidence>
<feature type="region of interest" description="Disordered" evidence="1">
    <location>
        <begin position="48"/>
        <end position="78"/>
    </location>
</feature>
<evidence type="ECO:0000256" key="2">
    <source>
        <dbReference type="SAM" id="Phobius"/>
    </source>
</evidence>
<evidence type="ECO:0000313" key="5">
    <source>
        <dbReference type="Proteomes" id="UP000008810"/>
    </source>
</evidence>
<keyword evidence="5" id="KW-1185">Reference proteome</keyword>
<sequence>MSSMDQGDDGGEFTFSVAAPLALAAGGVGVLFPCSSRRIVAARQYPVFGQPRSPPRRGAPEPGTMAAQSPAPRCRKSGSTGSAVLRLVGLGRSHSDGKHKFVFFDAGGGCSERKARGGGGGDVAWSYYAKAGAAGGGGGNGGRRRTFLPYKQDLVGLFASATAFRRTYHPL</sequence>
<dbReference type="EnsemblPlants" id="KQK04800">
    <property type="protein sequence ID" value="KQK04800"/>
    <property type="gene ID" value="BRADI_2g16005v3"/>
</dbReference>
<proteinExistence type="predicted"/>
<dbReference type="eggNOG" id="ENOG502RXG8">
    <property type="taxonomic scope" value="Eukaryota"/>
</dbReference>
<feature type="transmembrane region" description="Helical" evidence="2">
    <location>
        <begin position="13"/>
        <end position="34"/>
    </location>
</feature>
<dbReference type="Gramene" id="KQK04800">
    <property type="protein sequence ID" value="KQK04800"/>
    <property type="gene ID" value="BRADI_2g16005v3"/>
</dbReference>
<dbReference type="RefSeq" id="XP_003565895.1">
    <property type="nucleotide sequence ID" value="XM_003565847.4"/>
</dbReference>
<keyword evidence="2" id="KW-0812">Transmembrane</keyword>
<dbReference type="PANTHER" id="PTHR33095">
    <property type="entry name" value="OS07G0619500 PROTEIN"/>
    <property type="match status" value="1"/>
</dbReference>
<reference evidence="3" key="2">
    <citation type="submission" date="2017-06" db="EMBL/GenBank/DDBJ databases">
        <title>WGS assembly of Brachypodium distachyon.</title>
        <authorList>
            <consortium name="The International Brachypodium Initiative"/>
            <person name="Lucas S."/>
            <person name="Harmon-Smith M."/>
            <person name="Lail K."/>
            <person name="Tice H."/>
            <person name="Grimwood J."/>
            <person name="Bruce D."/>
            <person name="Barry K."/>
            <person name="Shu S."/>
            <person name="Lindquist E."/>
            <person name="Wang M."/>
            <person name="Pitluck S."/>
            <person name="Vogel J.P."/>
            <person name="Garvin D.F."/>
            <person name="Mockler T.C."/>
            <person name="Schmutz J."/>
            <person name="Rokhsar D."/>
            <person name="Bevan M.W."/>
        </authorList>
    </citation>
    <scope>NUCLEOTIDE SEQUENCE</scope>
    <source>
        <strain evidence="3">Bd21</strain>
    </source>
</reference>
<evidence type="ECO:0000256" key="1">
    <source>
        <dbReference type="SAM" id="MobiDB-lite"/>
    </source>
</evidence>
<accession>A0A0Q3FZM2</accession>
<protein>
    <submittedName>
        <fullName evidence="3 4">Uncharacterized protein</fullName>
    </submittedName>
</protein>
<dbReference type="KEGG" id="bdi:100825091"/>
<dbReference type="AlphaFoldDB" id="I1HG91"/>
<dbReference type="ExpressionAtlas" id="I1HG91">
    <property type="expression patterns" value="baseline and differential"/>
</dbReference>
<reference evidence="4" key="3">
    <citation type="submission" date="2018-08" db="UniProtKB">
        <authorList>
            <consortium name="EnsemblPlants"/>
        </authorList>
    </citation>
    <scope>IDENTIFICATION</scope>
    <source>
        <strain evidence="4">cv. Bd21</strain>
    </source>
</reference>
<dbReference type="EMBL" id="CM000881">
    <property type="protein sequence ID" value="KQK04800.2"/>
    <property type="molecule type" value="Genomic_DNA"/>
</dbReference>
<dbReference type="PANTHER" id="PTHR33095:SF110">
    <property type="entry name" value="OS05G0568800 PROTEIN"/>
    <property type="match status" value="1"/>
</dbReference>
<dbReference type="GeneID" id="100825091"/>
<evidence type="ECO:0000313" key="3">
    <source>
        <dbReference type="EMBL" id="KQK04800.2"/>
    </source>
</evidence>
<accession>I1HG91</accession>
<dbReference type="OrthoDB" id="666789at2759"/>
<name>I1HG91_BRADI</name>
<dbReference type="STRING" id="15368.I1HG91"/>
<gene>
    <name evidence="4" type="primary">LOC100825091</name>
    <name evidence="3" type="ORF">BRADI_2g16005v3</name>
</gene>
<keyword evidence="2" id="KW-1133">Transmembrane helix</keyword>